<evidence type="ECO:0000313" key="2">
    <source>
        <dbReference type="Proteomes" id="UP000499080"/>
    </source>
</evidence>
<dbReference type="EMBL" id="BGPR01000250">
    <property type="protein sequence ID" value="GBM08004.1"/>
    <property type="molecule type" value="Genomic_DNA"/>
</dbReference>
<sequence length="132" mass="15672">MRKKVRRQILLSESEEDWVSPNDDDYFYVKWDSIEESGYLNLEKDLEVNDFVFVKLLNEEKTISKFFMAKVLNQKSPDEWKVSFLRKRSKMPNAFIFPNISEILVVERADLKMVLPPPLVTGTTKRQKKKKL</sequence>
<name>A0A4Y2CW99_ARAVE</name>
<protein>
    <submittedName>
        <fullName evidence="1">Uncharacterized protein</fullName>
    </submittedName>
</protein>
<comment type="caution">
    <text evidence="1">The sequence shown here is derived from an EMBL/GenBank/DDBJ whole genome shotgun (WGS) entry which is preliminary data.</text>
</comment>
<organism evidence="1 2">
    <name type="scientific">Araneus ventricosus</name>
    <name type="common">Orbweaver spider</name>
    <name type="synonym">Epeira ventricosa</name>
    <dbReference type="NCBI Taxonomy" id="182803"/>
    <lineage>
        <taxon>Eukaryota</taxon>
        <taxon>Metazoa</taxon>
        <taxon>Ecdysozoa</taxon>
        <taxon>Arthropoda</taxon>
        <taxon>Chelicerata</taxon>
        <taxon>Arachnida</taxon>
        <taxon>Araneae</taxon>
        <taxon>Araneomorphae</taxon>
        <taxon>Entelegynae</taxon>
        <taxon>Araneoidea</taxon>
        <taxon>Araneidae</taxon>
        <taxon>Araneus</taxon>
    </lineage>
</organism>
<dbReference type="Proteomes" id="UP000499080">
    <property type="component" value="Unassembled WGS sequence"/>
</dbReference>
<reference evidence="1 2" key="1">
    <citation type="journal article" date="2019" name="Sci. Rep.">
        <title>Orb-weaving spider Araneus ventricosus genome elucidates the spidroin gene catalogue.</title>
        <authorList>
            <person name="Kono N."/>
            <person name="Nakamura H."/>
            <person name="Ohtoshi R."/>
            <person name="Moran D.A.P."/>
            <person name="Shinohara A."/>
            <person name="Yoshida Y."/>
            <person name="Fujiwara M."/>
            <person name="Mori M."/>
            <person name="Tomita M."/>
            <person name="Arakawa K."/>
        </authorList>
    </citation>
    <scope>NUCLEOTIDE SEQUENCE [LARGE SCALE GENOMIC DNA]</scope>
</reference>
<proteinExistence type="predicted"/>
<dbReference type="AlphaFoldDB" id="A0A4Y2CW99"/>
<evidence type="ECO:0000313" key="1">
    <source>
        <dbReference type="EMBL" id="GBM08004.1"/>
    </source>
</evidence>
<keyword evidence="2" id="KW-1185">Reference proteome</keyword>
<gene>
    <name evidence="1" type="ORF">AVEN_71449_1</name>
</gene>
<accession>A0A4Y2CW99</accession>
<dbReference type="OrthoDB" id="4327074at2759"/>